<reference evidence="1 2" key="1">
    <citation type="submission" date="2016-04" db="EMBL/GenBank/DDBJ databases">
        <title>Complete genome sequence of natural rubber-degrading, novel Gram-negative bacterium, Rhizobacter gummiphilus strain NS21.</title>
        <authorList>
            <person name="Tabata M."/>
            <person name="Kasai D."/>
            <person name="Fukuda M."/>
        </authorList>
    </citation>
    <scope>NUCLEOTIDE SEQUENCE [LARGE SCALE GENOMIC DNA]</scope>
    <source>
        <strain evidence="1 2">NS21</strain>
    </source>
</reference>
<protein>
    <submittedName>
        <fullName evidence="1">Uncharacterized protein</fullName>
    </submittedName>
</protein>
<dbReference type="Proteomes" id="UP000193427">
    <property type="component" value="Chromosome"/>
</dbReference>
<name>A0A1W6L706_9BURK</name>
<dbReference type="KEGG" id="rgu:A4W93_08910"/>
<evidence type="ECO:0000313" key="2">
    <source>
        <dbReference type="Proteomes" id="UP000193427"/>
    </source>
</evidence>
<dbReference type="EMBL" id="CP015118">
    <property type="protein sequence ID" value="ARN20023.1"/>
    <property type="molecule type" value="Genomic_DNA"/>
</dbReference>
<keyword evidence="2" id="KW-1185">Reference proteome</keyword>
<evidence type="ECO:0000313" key="1">
    <source>
        <dbReference type="EMBL" id="ARN20023.1"/>
    </source>
</evidence>
<dbReference type="OrthoDB" id="9182900at2"/>
<accession>A0A1W6L706</accession>
<organism evidence="1 2">
    <name type="scientific">Piscinibacter gummiphilus</name>
    <dbReference type="NCBI Taxonomy" id="946333"/>
    <lineage>
        <taxon>Bacteria</taxon>
        <taxon>Pseudomonadati</taxon>
        <taxon>Pseudomonadota</taxon>
        <taxon>Betaproteobacteria</taxon>
        <taxon>Burkholderiales</taxon>
        <taxon>Sphaerotilaceae</taxon>
        <taxon>Piscinibacter</taxon>
    </lineage>
</organism>
<gene>
    <name evidence="1" type="ORF">A4W93_08910</name>
</gene>
<sequence>MSRKPHRKHLLLGLALVATLAAAYWSPDPAADGGVLLAERPARNATQAPAPARPVVKGATAAEVLEIRSRDGEADDRAEALFAPGAWQVDAPVAKAEPVAPVIQGPVAPQAPPLPFRAIGRYEEDGTTVFFLQHNERGIVVRVGDTIAEQYKVESVQGNLLTLTHLPTNQTQTLDVGGTS</sequence>
<dbReference type="RefSeq" id="WP_085750291.1">
    <property type="nucleotide sequence ID" value="NZ_BSPR01000008.1"/>
</dbReference>
<dbReference type="AlphaFoldDB" id="A0A1W6L706"/>
<dbReference type="STRING" id="946333.A4W93_08910"/>
<proteinExistence type="predicted"/>